<sequence length="23" mass="2839">MHTRKHIEHTQFLINTLRISHLL</sequence>
<evidence type="ECO:0000313" key="1">
    <source>
        <dbReference type="EMBL" id="JAH50746.1"/>
    </source>
</evidence>
<name>A0A0E9TAX6_ANGAN</name>
<reference evidence="1" key="1">
    <citation type="submission" date="2014-11" db="EMBL/GenBank/DDBJ databases">
        <authorList>
            <person name="Amaro Gonzalez C."/>
        </authorList>
    </citation>
    <scope>NUCLEOTIDE SEQUENCE</scope>
</reference>
<reference evidence="1" key="2">
    <citation type="journal article" date="2015" name="Fish Shellfish Immunol.">
        <title>Early steps in the European eel (Anguilla anguilla)-Vibrio vulnificus interaction in the gills: Role of the RtxA13 toxin.</title>
        <authorList>
            <person name="Callol A."/>
            <person name="Pajuelo D."/>
            <person name="Ebbesson L."/>
            <person name="Teles M."/>
            <person name="MacKenzie S."/>
            <person name="Amaro C."/>
        </authorList>
    </citation>
    <scope>NUCLEOTIDE SEQUENCE</scope>
</reference>
<accession>A0A0E9TAX6</accession>
<dbReference type="AlphaFoldDB" id="A0A0E9TAX6"/>
<proteinExistence type="predicted"/>
<protein>
    <submittedName>
        <fullName evidence="1">Uncharacterized protein</fullName>
    </submittedName>
</protein>
<organism evidence="1">
    <name type="scientific">Anguilla anguilla</name>
    <name type="common">European freshwater eel</name>
    <name type="synonym">Muraena anguilla</name>
    <dbReference type="NCBI Taxonomy" id="7936"/>
    <lineage>
        <taxon>Eukaryota</taxon>
        <taxon>Metazoa</taxon>
        <taxon>Chordata</taxon>
        <taxon>Craniata</taxon>
        <taxon>Vertebrata</taxon>
        <taxon>Euteleostomi</taxon>
        <taxon>Actinopterygii</taxon>
        <taxon>Neopterygii</taxon>
        <taxon>Teleostei</taxon>
        <taxon>Anguilliformes</taxon>
        <taxon>Anguillidae</taxon>
        <taxon>Anguilla</taxon>
    </lineage>
</organism>
<dbReference type="EMBL" id="GBXM01057831">
    <property type="protein sequence ID" value="JAH50746.1"/>
    <property type="molecule type" value="Transcribed_RNA"/>
</dbReference>